<dbReference type="GO" id="GO:0003676">
    <property type="term" value="F:nucleic acid binding"/>
    <property type="evidence" value="ECO:0007669"/>
    <property type="project" value="InterPro"/>
</dbReference>
<feature type="region of interest" description="Disordered" evidence="1">
    <location>
        <begin position="128"/>
        <end position="150"/>
    </location>
</feature>
<reference evidence="3" key="1">
    <citation type="journal article" date="2023" name="Mol. Phylogenet. Evol.">
        <title>Genome-scale phylogeny and comparative genomics of the fungal order Sordariales.</title>
        <authorList>
            <person name="Hensen N."/>
            <person name="Bonometti L."/>
            <person name="Westerberg I."/>
            <person name="Brannstrom I.O."/>
            <person name="Guillou S."/>
            <person name="Cros-Aarteil S."/>
            <person name="Calhoun S."/>
            <person name="Haridas S."/>
            <person name="Kuo A."/>
            <person name="Mondo S."/>
            <person name="Pangilinan J."/>
            <person name="Riley R."/>
            <person name="LaButti K."/>
            <person name="Andreopoulos B."/>
            <person name="Lipzen A."/>
            <person name="Chen C."/>
            <person name="Yan M."/>
            <person name="Daum C."/>
            <person name="Ng V."/>
            <person name="Clum A."/>
            <person name="Steindorff A."/>
            <person name="Ohm R.A."/>
            <person name="Martin F."/>
            <person name="Silar P."/>
            <person name="Natvig D.O."/>
            <person name="Lalanne C."/>
            <person name="Gautier V."/>
            <person name="Ament-Velasquez S.L."/>
            <person name="Kruys A."/>
            <person name="Hutchinson M.I."/>
            <person name="Powell A.J."/>
            <person name="Barry K."/>
            <person name="Miller A.N."/>
            <person name="Grigoriev I.V."/>
            <person name="Debuchy R."/>
            <person name="Gladieux P."/>
            <person name="Hiltunen Thoren M."/>
            <person name="Johannesson H."/>
        </authorList>
    </citation>
    <scope>NUCLEOTIDE SEQUENCE</scope>
    <source>
        <strain evidence="3">CBS 958.72</strain>
    </source>
</reference>
<feature type="transmembrane region" description="Helical" evidence="2">
    <location>
        <begin position="274"/>
        <end position="294"/>
    </location>
</feature>
<dbReference type="SUPFAM" id="SSF54928">
    <property type="entry name" value="RNA-binding domain, RBD"/>
    <property type="match status" value="1"/>
</dbReference>
<evidence type="ECO:0000313" key="3">
    <source>
        <dbReference type="EMBL" id="KAK3379249.1"/>
    </source>
</evidence>
<dbReference type="AlphaFoldDB" id="A0AAE0KML6"/>
<sequence>MVLRPHHTLSNQEALGLMIQGFSPRYKGDPLLERNRSAAIPPDANCSLFVIGLAPDLTTRDLLTAIRDTGRVYATHINPPETNRGHATSAAKIIFFERAAAERFYNRFAADGFLPGNTVALATTTTTTTTTTTAGDPNINNDNNNNNNTLTPSYRGRVVWNRIRSAETDAGGGKSRVLLISGPAALVNEPVLHAYFSSKMEYQVDEVRHLGFADVGDQSGGRRALVEFRFGSYRCQAEAARMALSREFKEYGVVCEFGACSFFFFFFFSSFFCVWLGLFQSIHFSLFFFVTFLSSPCQSFQQQKNWLANNRCF</sequence>
<dbReference type="Proteomes" id="UP001287356">
    <property type="component" value="Unassembled WGS sequence"/>
</dbReference>
<evidence type="ECO:0000256" key="1">
    <source>
        <dbReference type="SAM" id="MobiDB-lite"/>
    </source>
</evidence>
<comment type="caution">
    <text evidence="3">The sequence shown here is derived from an EMBL/GenBank/DDBJ whole genome shotgun (WGS) entry which is preliminary data.</text>
</comment>
<evidence type="ECO:0000256" key="2">
    <source>
        <dbReference type="SAM" id="Phobius"/>
    </source>
</evidence>
<evidence type="ECO:0008006" key="5">
    <source>
        <dbReference type="Google" id="ProtNLM"/>
    </source>
</evidence>
<keyword evidence="2" id="KW-1133">Transmembrane helix</keyword>
<dbReference type="InterPro" id="IPR035979">
    <property type="entry name" value="RBD_domain_sf"/>
</dbReference>
<keyword evidence="4" id="KW-1185">Reference proteome</keyword>
<name>A0AAE0KML6_9PEZI</name>
<proteinExistence type="predicted"/>
<protein>
    <recommendedName>
        <fullName evidence="5">RRM domain-containing protein</fullName>
    </recommendedName>
</protein>
<keyword evidence="2" id="KW-0812">Transmembrane</keyword>
<accession>A0AAE0KML6</accession>
<keyword evidence="2" id="KW-0472">Membrane</keyword>
<organism evidence="3 4">
    <name type="scientific">Lasiosphaeria ovina</name>
    <dbReference type="NCBI Taxonomy" id="92902"/>
    <lineage>
        <taxon>Eukaryota</taxon>
        <taxon>Fungi</taxon>
        <taxon>Dikarya</taxon>
        <taxon>Ascomycota</taxon>
        <taxon>Pezizomycotina</taxon>
        <taxon>Sordariomycetes</taxon>
        <taxon>Sordariomycetidae</taxon>
        <taxon>Sordariales</taxon>
        <taxon>Lasiosphaeriaceae</taxon>
        <taxon>Lasiosphaeria</taxon>
    </lineage>
</organism>
<feature type="compositionally biased region" description="Low complexity" evidence="1">
    <location>
        <begin position="128"/>
        <end position="148"/>
    </location>
</feature>
<gene>
    <name evidence="3" type="ORF">B0T24DRAFT_522047</name>
</gene>
<evidence type="ECO:0000313" key="4">
    <source>
        <dbReference type="Proteomes" id="UP001287356"/>
    </source>
</evidence>
<reference evidence="3" key="2">
    <citation type="submission" date="2023-06" db="EMBL/GenBank/DDBJ databases">
        <authorList>
            <consortium name="Lawrence Berkeley National Laboratory"/>
            <person name="Haridas S."/>
            <person name="Hensen N."/>
            <person name="Bonometti L."/>
            <person name="Westerberg I."/>
            <person name="Brannstrom I.O."/>
            <person name="Guillou S."/>
            <person name="Cros-Aarteil S."/>
            <person name="Calhoun S."/>
            <person name="Kuo A."/>
            <person name="Mondo S."/>
            <person name="Pangilinan J."/>
            <person name="Riley R."/>
            <person name="Labutti K."/>
            <person name="Andreopoulos B."/>
            <person name="Lipzen A."/>
            <person name="Chen C."/>
            <person name="Yanf M."/>
            <person name="Daum C."/>
            <person name="Ng V."/>
            <person name="Clum A."/>
            <person name="Steindorff A."/>
            <person name="Ohm R."/>
            <person name="Martin F."/>
            <person name="Silar P."/>
            <person name="Natvig D."/>
            <person name="Lalanne C."/>
            <person name="Gautier V."/>
            <person name="Ament-Velasquez S.L."/>
            <person name="Kruys A."/>
            <person name="Hutchinson M.I."/>
            <person name="Powell A.J."/>
            <person name="Barry K."/>
            <person name="Miller A.N."/>
            <person name="Grigoriev I.V."/>
            <person name="Debuchy R."/>
            <person name="Gladieux P."/>
            <person name="Thoren M.H."/>
            <person name="Johannesson H."/>
        </authorList>
    </citation>
    <scope>NUCLEOTIDE SEQUENCE</scope>
    <source>
        <strain evidence="3">CBS 958.72</strain>
    </source>
</reference>
<dbReference type="EMBL" id="JAULSN010000002">
    <property type="protein sequence ID" value="KAK3379249.1"/>
    <property type="molecule type" value="Genomic_DNA"/>
</dbReference>